<keyword evidence="2" id="KW-1185">Reference proteome</keyword>
<accession>E0IDS6</accession>
<dbReference type="eggNOG" id="ENOG5032D7K">
    <property type="taxonomic scope" value="Bacteria"/>
</dbReference>
<reference evidence="1 2" key="1">
    <citation type="submission" date="2010-07" db="EMBL/GenBank/DDBJ databases">
        <title>The draft genome of Paenibacillus curdlanolyticus YK9.</title>
        <authorList>
            <consortium name="US DOE Joint Genome Institute (JGI-PGF)"/>
            <person name="Lucas S."/>
            <person name="Copeland A."/>
            <person name="Lapidus A."/>
            <person name="Cheng J.-F."/>
            <person name="Bruce D."/>
            <person name="Goodwin L."/>
            <person name="Pitluck S."/>
            <person name="Land M.L."/>
            <person name="Hauser L."/>
            <person name="Chang Y.-J."/>
            <person name="Jeffries C."/>
            <person name="Anderson I.J."/>
            <person name="Johnson E."/>
            <person name="Loganathan U."/>
            <person name="Mulhopadhyay B."/>
            <person name="Kyrpides N."/>
            <person name="Woyke T.J."/>
        </authorList>
    </citation>
    <scope>NUCLEOTIDE SEQUENCE [LARGE SCALE GENOMIC DNA]</scope>
    <source>
        <strain evidence="1 2">YK9</strain>
    </source>
</reference>
<dbReference type="OrthoDB" id="2880119at2"/>
<sequence length="196" mass="23006">MAERLATQYVKAKLQLSSEEMSRFVRFFEDQQIRYGVKVLENGSQEVVLEDVAGREEIRLVFERHHDDYVCELSCRLVHPGLTNAMRKAVSAFRGDAIVNRIYSNYTMIYHYDKGQVRRIVESNQNGERVVFEHKDTLGQLECQFRSRIVEHEIEMVQGAINELLDLRNQTTDPCQIREIDERLRQSTHQLFVLEA</sequence>
<protein>
    <recommendedName>
        <fullName evidence="3">Non-ribosomal peptide synthetase module</fullName>
    </recommendedName>
</protein>
<name>E0IDS6_9BACL</name>
<dbReference type="AlphaFoldDB" id="E0IDS6"/>
<dbReference type="STRING" id="717606.PaecuDRAFT_3817"/>
<proteinExistence type="predicted"/>
<evidence type="ECO:0000313" key="2">
    <source>
        <dbReference type="Proteomes" id="UP000005387"/>
    </source>
</evidence>
<evidence type="ECO:0008006" key="3">
    <source>
        <dbReference type="Google" id="ProtNLM"/>
    </source>
</evidence>
<organism evidence="1 2">
    <name type="scientific">Paenibacillus curdlanolyticus YK9</name>
    <dbReference type="NCBI Taxonomy" id="717606"/>
    <lineage>
        <taxon>Bacteria</taxon>
        <taxon>Bacillati</taxon>
        <taxon>Bacillota</taxon>
        <taxon>Bacilli</taxon>
        <taxon>Bacillales</taxon>
        <taxon>Paenibacillaceae</taxon>
        <taxon>Paenibacillus</taxon>
    </lineage>
</organism>
<dbReference type="Proteomes" id="UP000005387">
    <property type="component" value="Unassembled WGS sequence"/>
</dbReference>
<evidence type="ECO:0000313" key="1">
    <source>
        <dbReference type="EMBL" id="EFM09280.1"/>
    </source>
</evidence>
<dbReference type="RefSeq" id="WP_006039803.1">
    <property type="nucleotide sequence ID" value="NZ_AEDD01000011.1"/>
</dbReference>
<gene>
    <name evidence="1" type="ORF">PaecuDRAFT_3817</name>
</gene>
<dbReference type="EMBL" id="AEDD01000011">
    <property type="protein sequence ID" value="EFM09280.1"/>
    <property type="molecule type" value="Genomic_DNA"/>
</dbReference>